<dbReference type="Proteomes" id="UP000383932">
    <property type="component" value="Unassembled WGS sequence"/>
</dbReference>
<evidence type="ECO:0000256" key="4">
    <source>
        <dbReference type="ARBA" id="ARBA00011738"/>
    </source>
</evidence>
<evidence type="ECO:0000256" key="6">
    <source>
        <dbReference type="ARBA" id="ARBA00014308"/>
    </source>
</evidence>
<reference evidence="17 18" key="1">
    <citation type="journal article" date="2019" name="Fungal Biol. Biotechnol.">
        <title>Draft genome sequence of fastidious pathogen Ceratobasidium theobromae, which causes vascular-streak dieback in Theobroma cacao.</title>
        <authorList>
            <person name="Ali S.S."/>
            <person name="Asman A."/>
            <person name="Shao J."/>
            <person name="Firmansyah A.P."/>
            <person name="Susilo A.W."/>
            <person name="Rosmana A."/>
            <person name="McMahon P."/>
            <person name="Junaid M."/>
            <person name="Guest D."/>
            <person name="Kheng T.Y."/>
            <person name="Meinhardt L.W."/>
            <person name="Bailey B.A."/>
        </authorList>
    </citation>
    <scope>NUCLEOTIDE SEQUENCE [LARGE SCALE GENOMIC DNA]</scope>
    <source>
        <strain evidence="17 18">CT2</strain>
    </source>
</reference>
<dbReference type="InterPro" id="IPR036673">
    <property type="entry name" value="Cyanovirin-N_sf"/>
</dbReference>
<dbReference type="PANTHER" id="PTHR21091:SF169">
    <property type="entry name" value="UROPORPHYRINOGEN DECARBOXYLASE"/>
    <property type="match status" value="1"/>
</dbReference>
<feature type="domain" description="Uroporphyrinogen decarboxylase (URO-D)" evidence="16">
    <location>
        <begin position="31"/>
        <end position="40"/>
    </location>
</feature>
<comment type="catalytic activity">
    <reaction evidence="13">
        <text>uroporphyrinogen III + 4 H(+) = coproporphyrinogen III + 4 CO2</text>
        <dbReference type="Rhea" id="RHEA:19865"/>
        <dbReference type="ChEBI" id="CHEBI:15378"/>
        <dbReference type="ChEBI" id="CHEBI:16526"/>
        <dbReference type="ChEBI" id="CHEBI:57308"/>
        <dbReference type="ChEBI" id="CHEBI:57309"/>
        <dbReference type="EC" id="4.1.1.37"/>
    </reaction>
    <physiologicalReaction direction="left-to-right" evidence="13">
        <dbReference type="Rhea" id="RHEA:19866"/>
    </physiologicalReaction>
</comment>
<comment type="subunit">
    <text evidence="4">Homodimer.</text>
</comment>
<evidence type="ECO:0000256" key="11">
    <source>
        <dbReference type="ARBA" id="ARBA00045708"/>
    </source>
</evidence>
<dbReference type="CDD" id="cd00717">
    <property type="entry name" value="URO-D"/>
    <property type="match status" value="1"/>
</dbReference>
<dbReference type="InterPro" id="IPR006361">
    <property type="entry name" value="Uroporphyrinogen_deCO2ase_HemE"/>
</dbReference>
<dbReference type="AlphaFoldDB" id="A0A5N5QMJ5"/>
<dbReference type="InterPro" id="IPR000257">
    <property type="entry name" value="Uroporphyrinogen_deCOase"/>
</dbReference>
<dbReference type="InterPro" id="IPR038071">
    <property type="entry name" value="UROD/MetE-like_sf"/>
</dbReference>
<proteinExistence type="inferred from homology"/>
<evidence type="ECO:0000256" key="5">
    <source>
        <dbReference type="ARBA" id="ARBA00012288"/>
    </source>
</evidence>
<dbReference type="SUPFAM" id="SSF51322">
    <property type="entry name" value="Cyanovirin-N"/>
    <property type="match status" value="1"/>
</dbReference>
<evidence type="ECO:0000256" key="2">
    <source>
        <dbReference type="ARBA" id="ARBA00004804"/>
    </source>
</evidence>
<name>A0A5N5QMJ5_9AGAM</name>
<dbReference type="FunFam" id="3.20.20.210:FF:000008">
    <property type="entry name" value="Uroporphyrinogen decarboxylase"/>
    <property type="match status" value="1"/>
</dbReference>
<evidence type="ECO:0000256" key="13">
    <source>
        <dbReference type="ARBA" id="ARBA00048411"/>
    </source>
</evidence>
<dbReference type="EC" id="4.1.1.37" evidence="5 14"/>
<keyword evidence="8 14" id="KW-0210">Decarboxylase</keyword>
<sequence length="582" mass="63451">MRLYLADDHFPPLQNDLLLRAAKGNVTERAPVWIMRQAGRYLPEFREVRKSHGFFEICRTPELATEITLQPIRRYSGLLDASIIFSDILVIPQAMGLTVEMRDPGGPFFPEPLVAPGDLDLKRLRDNVNVDEELGYVFDAITMTRKGLKGEVPLIGFCGAPWTLMSYMIGSSKSLPSTKQWIFKYPEESKRLLERITTVCTDFLVGQVKAGAQLLQVFDSNAGDLSPHDFDTFSLPYIKKIAESVRWQLANHDPPVPIPPMTLFAKGANHALPDLVKAGYNTLGLDWVIEPEAAIAATGGPSRGVALQGNIDPSILYGGREAIERETKHMCEGFKSGGSDGRCKGWIANLGHGITPGVDPEDLRLYGHGARSQRKIVCNDLPRRLVTISFVNIHRVYLGIFIHGSVWTSPSASCEATEIKQKHCVVKPLPIRRPRTVKCILNGQGAPCVLALAMFTEGGFPPFALQLISFVTLVGASLLAVGVQAGGFSSTCKDIKLDGNHLLTATCTRVKGGPTTNTIDLNSCIVNRNGKLKCENNGNFDYSCKQCKLSGANMHCTCAATGGADINLNDCISNLDGKLSCP</sequence>
<evidence type="ECO:0000313" key="18">
    <source>
        <dbReference type="Proteomes" id="UP000383932"/>
    </source>
</evidence>
<evidence type="ECO:0000256" key="8">
    <source>
        <dbReference type="ARBA" id="ARBA00022793"/>
    </source>
</evidence>
<dbReference type="PANTHER" id="PTHR21091">
    <property type="entry name" value="METHYLTETRAHYDROFOLATE:HOMOCYSTEINE METHYLTRANSFERASE RELATED"/>
    <property type="match status" value="1"/>
</dbReference>
<comment type="pathway">
    <text evidence="2 14">Porphyrin-containing compound metabolism; protoporphyrin-IX biosynthesis; coproporphyrinogen-III from 5-aminolevulinate: step 4/4.</text>
</comment>
<comment type="similarity">
    <text evidence="3 15">Belongs to the uroporphyrinogen decarboxylase family.</text>
</comment>
<evidence type="ECO:0000256" key="7">
    <source>
        <dbReference type="ARBA" id="ARBA00022490"/>
    </source>
</evidence>
<evidence type="ECO:0000256" key="14">
    <source>
        <dbReference type="RuleBase" id="RU000554"/>
    </source>
</evidence>
<dbReference type="PROSITE" id="PS00906">
    <property type="entry name" value="UROD_1"/>
    <property type="match status" value="1"/>
</dbReference>
<dbReference type="GO" id="GO:0006782">
    <property type="term" value="P:protoporphyrinogen IX biosynthetic process"/>
    <property type="evidence" value="ECO:0007669"/>
    <property type="project" value="UniProtKB-UniPathway"/>
</dbReference>
<organism evidence="17 18">
    <name type="scientific">Ceratobasidium theobromae</name>
    <dbReference type="NCBI Taxonomy" id="1582974"/>
    <lineage>
        <taxon>Eukaryota</taxon>
        <taxon>Fungi</taxon>
        <taxon>Dikarya</taxon>
        <taxon>Basidiomycota</taxon>
        <taxon>Agaricomycotina</taxon>
        <taxon>Agaricomycetes</taxon>
        <taxon>Cantharellales</taxon>
        <taxon>Ceratobasidiaceae</taxon>
        <taxon>Ceratobasidium</taxon>
    </lineage>
</organism>
<evidence type="ECO:0000256" key="15">
    <source>
        <dbReference type="RuleBase" id="RU004169"/>
    </source>
</evidence>
<dbReference type="UniPathway" id="UPA00251">
    <property type="reaction ID" value="UER00321"/>
</dbReference>
<comment type="catalytic activity">
    <reaction evidence="12">
        <text>uroporphyrinogen I + 4 H(+) = coproporphyrinogen I + 4 CO2</text>
        <dbReference type="Rhea" id="RHEA:31239"/>
        <dbReference type="ChEBI" id="CHEBI:15378"/>
        <dbReference type="ChEBI" id="CHEBI:16526"/>
        <dbReference type="ChEBI" id="CHEBI:62626"/>
        <dbReference type="ChEBI" id="CHEBI:62631"/>
    </reaction>
    <physiologicalReaction direction="left-to-right" evidence="12">
        <dbReference type="Rhea" id="RHEA:31240"/>
    </physiologicalReaction>
</comment>
<evidence type="ECO:0000256" key="12">
    <source>
        <dbReference type="ARBA" id="ARBA00047341"/>
    </source>
</evidence>
<accession>A0A5N5QMJ5</accession>
<dbReference type="EMBL" id="SSOP01000055">
    <property type="protein sequence ID" value="KAB5592741.1"/>
    <property type="molecule type" value="Genomic_DNA"/>
</dbReference>
<evidence type="ECO:0000256" key="1">
    <source>
        <dbReference type="ARBA" id="ARBA00004514"/>
    </source>
</evidence>
<keyword evidence="9 14" id="KW-0456">Lyase</keyword>
<dbReference type="GO" id="GO:0004853">
    <property type="term" value="F:uroporphyrinogen decarboxylase activity"/>
    <property type="evidence" value="ECO:0007669"/>
    <property type="project" value="UniProtKB-EC"/>
</dbReference>
<evidence type="ECO:0000256" key="3">
    <source>
        <dbReference type="ARBA" id="ARBA00009935"/>
    </source>
</evidence>
<keyword evidence="10 14" id="KW-0627">Porphyrin biosynthesis</keyword>
<evidence type="ECO:0000259" key="16">
    <source>
        <dbReference type="PROSITE" id="PS00906"/>
    </source>
</evidence>
<keyword evidence="18" id="KW-1185">Reference proteome</keyword>
<keyword evidence="7" id="KW-0963">Cytoplasm</keyword>
<evidence type="ECO:0000313" key="17">
    <source>
        <dbReference type="EMBL" id="KAB5592741.1"/>
    </source>
</evidence>
<gene>
    <name evidence="17" type="ORF">CTheo_3809</name>
</gene>
<dbReference type="GO" id="GO:0005829">
    <property type="term" value="C:cytosol"/>
    <property type="evidence" value="ECO:0007669"/>
    <property type="project" value="UniProtKB-SubCell"/>
</dbReference>
<protein>
    <recommendedName>
        <fullName evidence="6 14">Uroporphyrinogen decarboxylase</fullName>
        <ecNumber evidence="5 14">4.1.1.37</ecNumber>
    </recommendedName>
</protein>
<evidence type="ECO:0000256" key="9">
    <source>
        <dbReference type="ARBA" id="ARBA00023239"/>
    </source>
</evidence>
<dbReference type="Gene3D" id="2.30.60.10">
    <property type="entry name" value="Cyanovirin-N"/>
    <property type="match status" value="1"/>
</dbReference>
<dbReference type="Gene3D" id="3.20.20.210">
    <property type="match status" value="1"/>
</dbReference>
<comment type="caution">
    <text evidence="17">The sequence shown here is derived from an EMBL/GenBank/DDBJ whole genome shotgun (WGS) entry which is preliminary data.</text>
</comment>
<comment type="function">
    <text evidence="11">Catalyzes the sequential decarboxylation of the four acetate side chains of uroporphyrinogen to form coproporphyrinogen and participates in the fifth step in the heme biosynthetic pathway. Isomer I or isomer III of uroporphyrinogen may serve as substrate, but only coproporphyrinogen III can ultimately be converted to heme. In vitro also decarboxylates pentacarboxylate porphyrinogen I.</text>
</comment>
<dbReference type="NCBIfam" id="TIGR01464">
    <property type="entry name" value="hemE"/>
    <property type="match status" value="1"/>
</dbReference>
<dbReference type="Pfam" id="PF01208">
    <property type="entry name" value="URO-D"/>
    <property type="match status" value="1"/>
</dbReference>
<dbReference type="InterPro" id="IPR011058">
    <property type="entry name" value="Cyanovirin-N"/>
</dbReference>
<dbReference type="SMART" id="SM01111">
    <property type="entry name" value="CVNH"/>
    <property type="match status" value="1"/>
</dbReference>
<evidence type="ECO:0000256" key="10">
    <source>
        <dbReference type="ARBA" id="ARBA00023244"/>
    </source>
</evidence>
<dbReference type="Pfam" id="PF08881">
    <property type="entry name" value="CVNH"/>
    <property type="match status" value="1"/>
</dbReference>
<comment type="subcellular location">
    <subcellularLocation>
        <location evidence="1">Cytoplasm</location>
        <location evidence="1">Cytosol</location>
    </subcellularLocation>
</comment>
<dbReference type="SUPFAM" id="SSF51726">
    <property type="entry name" value="UROD/MetE-like"/>
    <property type="match status" value="1"/>
</dbReference>
<dbReference type="OrthoDB" id="339900at2759"/>